<evidence type="ECO:0000313" key="7">
    <source>
        <dbReference type="EMBL" id="PIR98946.1"/>
    </source>
</evidence>
<gene>
    <name evidence="7" type="ORF">COT87_02075</name>
</gene>
<evidence type="ECO:0000313" key="8">
    <source>
        <dbReference type="Proteomes" id="UP000230796"/>
    </source>
</evidence>
<feature type="transmembrane region" description="Helical" evidence="5">
    <location>
        <begin position="41"/>
        <end position="58"/>
    </location>
</feature>
<reference evidence="8" key="1">
    <citation type="submission" date="2017-09" db="EMBL/GenBank/DDBJ databases">
        <title>Depth-based differentiation of microbial function through sediment-hosted aquifers and enrichment of novel symbionts in the deep terrestrial subsurface.</title>
        <authorList>
            <person name="Probst A.J."/>
            <person name="Ladd B."/>
            <person name="Jarett J.K."/>
            <person name="Geller-Mcgrath D.E."/>
            <person name="Sieber C.M.K."/>
            <person name="Emerson J.B."/>
            <person name="Anantharaman K."/>
            <person name="Thomas B.C."/>
            <person name="Malmstrom R."/>
            <person name="Stieglmeier M."/>
            <person name="Klingl A."/>
            <person name="Woyke T."/>
            <person name="Ryan C.M."/>
            <person name="Banfield J.F."/>
        </authorList>
    </citation>
    <scope>NUCLEOTIDE SEQUENCE [LARGE SCALE GENOMIC DNA]</scope>
</reference>
<feature type="transmembrane region" description="Helical" evidence="5">
    <location>
        <begin position="78"/>
        <end position="94"/>
    </location>
</feature>
<evidence type="ECO:0000256" key="3">
    <source>
        <dbReference type="ARBA" id="ARBA00022989"/>
    </source>
</evidence>
<feature type="transmembrane region" description="Helical" evidence="5">
    <location>
        <begin position="201"/>
        <end position="219"/>
    </location>
</feature>
<feature type="transmembrane region" description="Helical" evidence="5">
    <location>
        <begin position="138"/>
        <end position="161"/>
    </location>
</feature>
<evidence type="ECO:0000256" key="5">
    <source>
        <dbReference type="SAM" id="Phobius"/>
    </source>
</evidence>
<evidence type="ECO:0000256" key="1">
    <source>
        <dbReference type="ARBA" id="ARBA00004141"/>
    </source>
</evidence>
<sequence>MGKIEGFSFLLVSLIIFFSATQLGLHFWPLSALVYGVRIDYLSPTIYFLDLLIILYLAIKRLDLVDCKLNQKPTRSNLEGAIIPVLLVNLLFSANPLSTLSWSLHFLLYFLFLRTVLDRRPEQSSSRDAEGGRTVLYGTLRLALVLALLFQTIIALAQVSLGHSVGGPMYYLGERSVAVGSPAIALGTFIDHVVLRAYGTFSHPNVLAGWLAVTLLIILQLRKQRAVRISDLLRKSWPAAKMFNRTSTTSSETGSDLIGIISLVSITAFGVLLTQSRSAAFSLFGFIIPIYLLKSFKSRIIYFVIILSTIYYLPSTIIPIRSDLSSTQRLDLQGLSLKVISHFPVFGTGAQASISTYPALLQPKPRGLGGLQPDHNSFTLLLSWFGFFGVIALGSDLLRRRAQRVFSRTPKTNSETRSNPQSVFMTLLPLFPLFLLDHYFLTSPQGLFILLLYLTIALN</sequence>
<dbReference type="InterPro" id="IPR007016">
    <property type="entry name" value="O-antigen_ligase-rel_domated"/>
</dbReference>
<dbReference type="GO" id="GO:0016020">
    <property type="term" value="C:membrane"/>
    <property type="evidence" value="ECO:0007669"/>
    <property type="project" value="UniProtKB-SubCell"/>
</dbReference>
<evidence type="ECO:0000256" key="4">
    <source>
        <dbReference type="ARBA" id="ARBA00023136"/>
    </source>
</evidence>
<comment type="caution">
    <text evidence="7">The sequence shown here is derived from an EMBL/GenBank/DDBJ whole genome shotgun (WGS) entry which is preliminary data.</text>
</comment>
<organism evidence="7 8">
    <name type="scientific">Candidatus Collierbacteria bacterium CG10_big_fil_rev_8_21_14_0_10_44_9</name>
    <dbReference type="NCBI Taxonomy" id="1974535"/>
    <lineage>
        <taxon>Bacteria</taxon>
        <taxon>Candidatus Collieribacteriota</taxon>
    </lineage>
</organism>
<feature type="transmembrane region" description="Helical" evidence="5">
    <location>
        <begin position="300"/>
        <end position="320"/>
    </location>
</feature>
<feature type="transmembrane region" description="Helical" evidence="5">
    <location>
        <begin position="254"/>
        <end position="272"/>
    </location>
</feature>
<evidence type="ECO:0000259" key="6">
    <source>
        <dbReference type="Pfam" id="PF04932"/>
    </source>
</evidence>
<feature type="domain" description="O-antigen ligase-related" evidence="6">
    <location>
        <begin position="264"/>
        <end position="393"/>
    </location>
</feature>
<protein>
    <recommendedName>
        <fullName evidence="6">O-antigen ligase-related domain-containing protein</fullName>
    </recommendedName>
</protein>
<feature type="transmembrane region" description="Helical" evidence="5">
    <location>
        <begin position="7"/>
        <end position="29"/>
    </location>
</feature>
<feature type="transmembrane region" description="Helical" evidence="5">
    <location>
        <begin position="100"/>
        <end position="117"/>
    </location>
</feature>
<dbReference type="Pfam" id="PF04932">
    <property type="entry name" value="Wzy_C"/>
    <property type="match status" value="1"/>
</dbReference>
<evidence type="ECO:0000256" key="2">
    <source>
        <dbReference type="ARBA" id="ARBA00022692"/>
    </source>
</evidence>
<accession>A0A2H0VIP2</accession>
<dbReference type="AlphaFoldDB" id="A0A2H0VIP2"/>
<keyword evidence="2 5" id="KW-0812">Transmembrane</keyword>
<keyword evidence="3 5" id="KW-1133">Transmembrane helix</keyword>
<comment type="subcellular location">
    <subcellularLocation>
        <location evidence="1">Membrane</location>
        <topology evidence="1">Multi-pass membrane protein</topology>
    </subcellularLocation>
</comment>
<name>A0A2H0VIP2_9BACT</name>
<feature type="transmembrane region" description="Helical" evidence="5">
    <location>
        <begin position="378"/>
        <end position="398"/>
    </location>
</feature>
<proteinExistence type="predicted"/>
<keyword evidence="4 5" id="KW-0472">Membrane</keyword>
<dbReference type="Proteomes" id="UP000230796">
    <property type="component" value="Unassembled WGS sequence"/>
</dbReference>
<dbReference type="EMBL" id="PFAF01000042">
    <property type="protein sequence ID" value="PIR98946.1"/>
    <property type="molecule type" value="Genomic_DNA"/>
</dbReference>
<feature type="transmembrane region" description="Helical" evidence="5">
    <location>
        <begin position="419"/>
        <end position="436"/>
    </location>
</feature>